<organism evidence="1 2">
    <name type="scientific">Sphingomonas hankookensis</name>
    <dbReference type="NCBI Taxonomy" id="563996"/>
    <lineage>
        <taxon>Bacteria</taxon>
        <taxon>Pseudomonadati</taxon>
        <taxon>Pseudomonadota</taxon>
        <taxon>Alphaproteobacteria</taxon>
        <taxon>Sphingomonadales</taxon>
        <taxon>Sphingomonadaceae</taxon>
        <taxon>Sphingomonas</taxon>
    </lineage>
</organism>
<comment type="caution">
    <text evidence="1">The sequence shown here is derived from an EMBL/GenBank/DDBJ whole genome shotgun (WGS) entry which is preliminary data.</text>
</comment>
<dbReference type="Proteomes" id="UP000076609">
    <property type="component" value="Unassembled WGS sequence"/>
</dbReference>
<proteinExistence type="predicted"/>
<protein>
    <submittedName>
        <fullName evidence="1">Uncharacterized protein</fullName>
    </submittedName>
</protein>
<evidence type="ECO:0000313" key="1">
    <source>
        <dbReference type="EMBL" id="KZE09145.1"/>
    </source>
</evidence>
<sequence length="210" mass="22381">MEAAMQTAFITDLRATMVPLAKADGTSAAISIRYFDHTGRQVGTSVTTAEELATQARAMLAMAEAAVLHAANADGAVRPPYHHFPLPPAGSAAARPPFLHFPMMRDVRVADEPGVAVPAKPSVVIYGPRASGKTFHAEQLRKRYECARILDLSGVPGKCRVSPGTMVLTDATKADARARYGRDVLLVSIHDARSAIGVGPVRALAEWRAE</sequence>
<name>A0ABR5Y8J4_9SPHN</name>
<keyword evidence="2" id="KW-1185">Reference proteome</keyword>
<evidence type="ECO:0000313" key="2">
    <source>
        <dbReference type="Proteomes" id="UP000076609"/>
    </source>
</evidence>
<accession>A0ABR5Y8J4</accession>
<dbReference type="EMBL" id="LQQO01000056">
    <property type="protein sequence ID" value="KZE09145.1"/>
    <property type="molecule type" value="Genomic_DNA"/>
</dbReference>
<reference evidence="2" key="1">
    <citation type="submission" date="2016-01" db="EMBL/GenBank/DDBJ databases">
        <title>Draft genome of Chromobacterium sp. F49.</title>
        <authorList>
            <person name="Hong K.W."/>
        </authorList>
    </citation>
    <scope>NUCLEOTIDE SEQUENCE [LARGE SCALE GENOMIC DNA]</scope>
    <source>
        <strain evidence="2">CN3</strain>
    </source>
</reference>
<gene>
    <name evidence="1" type="ORF">AVT10_06760</name>
</gene>